<dbReference type="PANTHER" id="PTHR32432">
    <property type="entry name" value="CELL DIVISION PROTEIN FTSA-RELATED"/>
    <property type="match status" value="1"/>
</dbReference>
<dbReference type="EMBL" id="MFUX01000013">
    <property type="protein sequence ID" value="OGI94695.1"/>
    <property type="molecule type" value="Genomic_DNA"/>
</dbReference>
<proteinExistence type="predicted"/>
<dbReference type="Gene3D" id="3.30.420.40">
    <property type="match status" value="2"/>
</dbReference>
<dbReference type="AlphaFoldDB" id="A0A1F6XKK8"/>
<dbReference type="InterPro" id="IPR005883">
    <property type="entry name" value="PilM"/>
</dbReference>
<dbReference type="PANTHER" id="PTHR32432:SF3">
    <property type="entry name" value="ETHANOLAMINE UTILIZATION PROTEIN EUTJ"/>
    <property type="match status" value="1"/>
</dbReference>
<dbReference type="CDD" id="cd24049">
    <property type="entry name" value="ASKHA_NBD_PilM"/>
    <property type="match status" value="1"/>
</dbReference>
<evidence type="ECO:0000313" key="2">
    <source>
        <dbReference type="Proteomes" id="UP000176629"/>
    </source>
</evidence>
<dbReference type="Pfam" id="PF11104">
    <property type="entry name" value="PilM_2"/>
    <property type="match status" value="1"/>
</dbReference>
<dbReference type="Gene3D" id="3.30.1490.300">
    <property type="match status" value="1"/>
</dbReference>
<accession>A0A1F6XKK8</accession>
<comment type="caution">
    <text evidence="1">The sequence shown here is derived from an EMBL/GenBank/DDBJ whole genome shotgun (WGS) entry which is preliminary data.</text>
</comment>
<dbReference type="InterPro" id="IPR043129">
    <property type="entry name" value="ATPase_NBD"/>
</dbReference>
<dbReference type="InterPro" id="IPR050696">
    <property type="entry name" value="FtsA/MreB"/>
</dbReference>
<protein>
    <recommendedName>
        <fullName evidence="3">SHS2 domain-containing protein</fullName>
    </recommendedName>
</protein>
<reference evidence="1 2" key="1">
    <citation type="journal article" date="2016" name="Nat. Commun.">
        <title>Thousands of microbial genomes shed light on interconnected biogeochemical processes in an aquifer system.</title>
        <authorList>
            <person name="Anantharaman K."/>
            <person name="Brown C.T."/>
            <person name="Hug L.A."/>
            <person name="Sharon I."/>
            <person name="Castelle C.J."/>
            <person name="Probst A.J."/>
            <person name="Thomas B.C."/>
            <person name="Singh A."/>
            <person name="Wilkins M.J."/>
            <person name="Karaoz U."/>
            <person name="Brodie E.L."/>
            <person name="Williams K.H."/>
            <person name="Hubbard S.S."/>
            <person name="Banfield J.F."/>
        </authorList>
    </citation>
    <scope>NUCLEOTIDE SEQUENCE [LARGE SCALE GENOMIC DNA]</scope>
</reference>
<organism evidence="1 2">
    <name type="scientific">Candidatus Nomurabacteria bacterium RIFCSPLOWO2_01_FULL_40_18</name>
    <dbReference type="NCBI Taxonomy" id="1801773"/>
    <lineage>
        <taxon>Bacteria</taxon>
        <taxon>Candidatus Nomuraibacteriota</taxon>
    </lineage>
</organism>
<evidence type="ECO:0008006" key="3">
    <source>
        <dbReference type="Google" id="ProtNLM"/>
    </source>
</evidence>
<dbReference type="SUPFAM" id="SSF53067">
    <property type="entry name" value="Actin-like ATPase domain"/>
    <property type="match status" value="2"/>
</dbReference>
<name>A0A1F6XKK8_9BACT</name>
<dbReference type="STRING" id="1801773.A3A03_00180"/>
<evidence type="ECO:0000313" key="1">
    <source>
        <dbReference type="EMBL" id="OGI94695.1"/>
    </source>
</evidence>
<gene>
    <name evidence="1" type="ORF">A3A03_00180</name>
</gene>
<sequence length="363" mass="40824">MSSDAFDKFFNRFFPVPSFLAVPSFGLDIGDESIKYIELINTNNGIRVGRHGERPIPIGIIEAGKIKNQKRMEEILILLKKEVGIKSVRVSLLEDQVYLFKLRLEKSGLENVRESIELALEEHVPVPAAEAIFDYEILSQDAQSLELQVATISKNVIEGYLNIFQNSEIRVKSFELEAQAIARAVVKKGDMETYMIVDFGEKRTGIFIVSRGVVMFTSTLDLGGVMLNNMISKNFNISFQEAEKMKQKYGLERNTPNKELFSVLLNSVSILRDELVKHFLYWHTHKGTEGENNPPIKKIILCGGDSNLIGLADYLSISMKSQVEMANVWVNIVDTESYVPDINFKQALSFAASLGLALADFDN</sequence>
<dbReference type="Proteomes" id="UP000176629">
    <property type="component" value="Unassembled WGS sequence"/>
</dbReference>